<name>A0ABR7A0J3_9BURK</name>
<dbReference type="InterPro" id="IPR001129">
    <property type="entry name" value="Membr-assoc_MAPEG"/>
</dbReference>
<comment type="caution">
    <text evidence="6">The sequence shown here is derived from an EMBL/GenBank/DDBJ whole genome shotgun (WGS) entry which is preliminary data.</text>
</comment>
<organism evidence="6 7">
    <name type="scientific">Undibacterium curvum</name>
    <dbReference type="NCBI Taxonomy" id="2762294"/>
    <lineage>
        <taxon>Bacteria</taxon>
        <taxon>Pseudomonadati</taxon>
        <taxon>Pseudomonadota</taxon>
        <taxon>Betaproteobacteria</taxon>
        <taxon>Burkholderiales</taxon>
        <taxon>Oxalobacteraceae</taxon>
        <taxon>Undibacterium</taxon>
    </lineage>
</organism>
<dbReference type="Pfam" id="PF01124">
    <property type="entry name" value="MAPEG"/>
    <property type="match status" value="1"/>
</dbReference>
<evidence type="ECO:0000256" key="3">
    <source>
        <dbReference type="ARBA" id="ARBA00022989"/>
    </source>
</evidence>
<dbReference type="SUPFAM" id="SSF161084">
    <property type="entry name" value="MAPEG domain-like"/>
    <property type="match status" value="1"/>
</dbReference>
<feature type="transmembrane region" description="Helical" evidence="5">
    <location>
        <begin position="6"/>
        <end position="24"/>
    </location>
</feature>
<evidence type="ECO:0000313" key="7">
    <source>
        <dbReference type="Proteomes" id="UP000654304"/>
    </source>
</evidence>
<keyword evidence="3 5" id="KW-1133">Transmembrane helix</keyword>
<feature type="transmembrane region" description="Helical" evidence="5">
    <location>
        <begin position="45"/>
        <end position="64"/>
    </location>
</feature>
<dbReference type="PANTHER" id="PTHR35814">
    <property type="match status" value="1"/>
</dbReference>
<dbReference type="Gene3D" id="1.20.120.550">
    <property type="entry name" value="Membrane associated eicosanoid/glutathione metabolism-like domain"/>
    <property type="match status" value="1"/>
</dbReference>
<dbReference type="Proteomes" id="UP000654304">
    <property type="component" value="Unassembled WGS sequence"/>
</dbReference>
<dbReference type="EMBL" id="JACOGD010000001">
    <property type="protein sequence ID" value="MBC3930422.1"/>
    <property type="molecule type" value="Genomic_DNA"/>
</dbReference>
<keyword evidence="7" id="KW-1185">Reference proteome</keyword>
<dbReference type="InterPro" id="IPR023352">
    <property type="entry name" value="MAPEG-like_dom_sf"/>
</dbReference>
<evidence type="ECO:0000256" key="1">
    <source>
        <dbReference type="ARBA" id="ARBA00004370"/>
    </source>
</evidence>
<keyword evidence="2 5" id="KW-0812">Transmembrane</keyword>
<proteinExistence type="predicted"/>
<keyword evidence="4 5" id="KW-0472">Membrane</keyword>
<evidence type="ECO:0000256" key="5">
    <source>
        <dbReference type="SAM" id="Phobius"/>
    </source>
</evidence>
<feature type="transmembrane region" description="Helical" evidence="5">
    <location>
        <begin position="100"/>
        <end position="126"/>
    </location>
</feature>
<evidence type="ECO:0000256" key="2">
    <source>
        <dbReference type="ARBA" id="ARBA00022692"/>
    </source>
</evidence>
<gene>
    <name evidence="6" type="ORF">H8K43_01960</name>
</gene>
<evidence type="ECO:0000256" key="4">
    <source>
        <dbReference type="ARBA" id="ARBA00023136"/>
    </source>
</evidence>
<protein>
    <submittedName>
        <fullName evidence="6">MAPEG family protein</fullName>
    </submittedName>
</protein>
<comment type="subcellular location">
    <subcellularLocation>
        <location evidence="1">Membrane</location>
    </subcellularLocation>
</comment>
<evidence type="ECO:0000313" key="6">
    <source>
        <dbReference type="EMBL" id="MBC3930422.1"/>
    </source>
</evidence>
<accession>A0ABR7A0J3</accession>
<feature type="transmembrane region" description="Helical" evidence="5">
    <location>
        <begin position="70"/>
        <end position="88"/>
    </location>
</feature>
<sequence length="128" mass="14344">MHALPMYAALLGLLFFYLSIRTIGLRRRLQIGIGSQESAEMLRGMRVHSNFAEYVPITLLLIYFVEIQGAHPLLIHALGILLLVGRAVHAYGVSQMNEKFVFRVSGMAMTFTALLISSCVLLFNFLTK</sequence>
<reference evidence="6 7" key="1">
    <citation type="submission" date="2020-08" db="EMBL/GenBank/DDBJ databases">
        <title>Novel species isolated from subtropical streams in China.</title>
        <authorList>
            <person name="Lu H."/>
        </authorList>
    </citation>
    <scope>NUCLEOTIDE SEQUENCE [LARGE SCALE GENOMIC DNA]</scope>
    <source>
        <strain evidence="6 7">CY22W</strain>
    </source>
</reference>
<dbReference type="PANTHER" id="PTHR35814:SF1">
    <property type="entry name" value="GLUTATHIONE S-TRANSFERASE-RELATED"/>
    <property type="match status" value="1"/>
</dbReference>